<evidence type="ECO:0000313" key="1">
    <source>
        <dbReference type="EMBL" id="CAE0118735.1"/>
    </source>
</evidence>
<reference evidence="1" key="1">
    <citation type="submission" date="2021-01" db="EMBL/GenBank/DDBJ databases">
        <authorList>
            <person name="Corre E."/>
            <person name="Pelletier E."/>
            <person name="Niang G."/>
            <person name="Scheremetjew M."/>
            <person name="Finn R."/>
            <person name="Kale V."/>
            <person name="Holt S."/>
            <person name="Cochrane G."/>
            <person name="Meng A."/>
            <person name="Brown T."/>
            <person name="Cohen L."/>
        </authorList>
    </citation>
    <scope>NUCLEOTIDE SEQUENCE</scope>
    <source>
        <strain evidence="1">CCMP281</strain>
    </source>
</reference>
<dbReference type="EMBL" id="HBHX01035056">
    <property type="protein sequence ID" value="CAE0118735.1"/>
    <property type="molecule type" value="Transcribed_RNA"/>
</dbReference>
<proteinExistence type="predicted"/>
<name>A0A7S3AYP2_9EUKA</name>
<dbReference type="AlphaFoldDB" id="A0A7S3AYP2"/>
<organism evidence="1">
    <name type="scientific">Haptolina ericina</name>
    <dbReference type="NCBI Taxonomy" id="156174"/>
    <lineage>
        <taxon>Eukaryota</taxon>
        <taxon>Haptista</taxon>
        <taxon>Haptophyta</taxon>
        <taxon>Prymnesiophyceae</taxon>
        <taxon>Prymnesiales</taxon>
        <taxon>Prymnesiaceae</taxon>
        <taxon>Haptolina</taxon>
    </lineage>
</organism>
<sequence>MDEKDGSPTSAGKSCSAAASIDYTAVETCVSGSESKKLLADASKSFNDKCPGRTTIPHTFVNDADVQPSYSSLSKALCAAGSTAPVCKQSEAASKSCIV</sequence>
<gene>
    <name evidence="1" type="ORF">HERI1096_LOCUS19434</name>
</gene>
<accession>A0A7S3AYP2</accession>
<protein>
    <submittedName>
        <fullName evidence="1">Uncharacterized protein</fullName>
    </submittedName>
</protein>